<evidence type="ECO:0000256" key="5">
    <source>
        <dbReference type="ARBA" id="ARBA00023242"/>
    </source>
</evidence>
<comment type="subcellular location">
    <subcellularLocation>
        <location evidence="1">Nucleus</location>
    </subcellularLocation>
</comment>
<evidence type="ECO:0000259" key="6">
    <source>
        <dbReference type="PROSITE" id="PS50066"/>
    </source>
</evidence>
<sequence>MVKRMNEKIKIRRIDYLPARQVTFSKRRRGIFKKAEELSILCESEVAVIIFSQTGKLFDYSSTRYQYCTTSHRLLISFEFSLPEQINITNTKDVIARYKSHTGGEKSDQITLHQLQSEKENTIRLSKELEDKTRKLRHMKGEDLQDLDLDQLNKLEKLVEVSIGRVIKTKEKKIMSEIMALTNKGAELIEANNQLKQRLVMLSAGGDIEPAAIMELENLNNVGEEGMTSESATNVTACSSSALSLEDDCSDILSLKLGVVKKPN</sequence>
<dbReference type="SUPFAM" id="SSF55455">
    <property type="entry name" value="SRF-like"/>
    <property type="match status" value="1"/>
</dbReference>
<dbReference type="InterPro" id="IPR036879">
    <property type="entry name" value="TF_MADSbox_sf"/>
</dbReference>
<feature type="domain" description="K-box" evidence="7">
    <location>
        <begin position="115"/>
        <end position="205"/>
    </location>
</feature>
<dbReference type="GO" id="GO:0003677">
    <property type="term" value="F:DNA binding"/>
    <property type="evidence" value="ECO:0007669"/>
    <property type="project" value="UniProtKB-KW"/>
</dbReference>
<keyword evidence="4" id="KW-0804">Transcription</keyword>
<dbReference type="Pfam" id="PF00319">
    <property type="entry name" value="SRF-TF"/>
    <property type="match status" value="1"/>
</dbReference>
<evidence type="ECO:0000256" key="1">
    <source>
        <dbReference type="ARBA" id="ARBA00004123"/>
    </source>
</evidence>
<dbReference type="SMART" id="SM00432">
    <property type="entry name" value="MADS"/>
    <property type="match status" value="1"/>
</dbReference>
<organism evidence="8 9">
    <name type="scientific">Malus domestica</name>
    <name type="common">Apple</name>
    <name type="synonym">Pyrus malus</name>
    <dbReference type="NCBI Taxonomy" id="3750"/>
    <lineage>
        <taxon>Eukaryota</taxon>
        <taxon>Viridiplantae</taxon>
        <taxon>Streptophyta</taxon>
        <taxon>Embryophyta</taxon>
        <taxon>Tracheophyta</taxon>
        <taxon>Spermatophyta</taxon>
        <taxon>Magnoliopsida</taxon>
        <taxon>eudicotyledons</taxon>
        <taxon>Gunneridae</taxon>
        <taxon>Pentapetalae</taxon>
        <taxon>rosids</taxon>
        <taxon>fabids</taxon>
        <taxon>Rosales</taxon>
        <taxon>Rosaceae</taxon>
        <taxon>Amygdaloideae</taxon>
        <taxon>Maleae</taxon>
        <taxon>Malus</taxon>
    </lineage>
</organism>
<reference evidence="8 9" key="1">
    <citation type="submission" date="2018-10" db="EMBL/GenBank/DDBJ databases">
        <title>A high-quality apple genome assembly.</title>
        <authorList>
            <person name="Hu J."/>
        </authorList>
    </citation>
    <scope>NUCLEOTIDE SEQUENCE [LARGE SCALE GENOMIC DNA]</scope>
    <source>
        <strain evidence="9">cv. HFTH1</strain>
        <tissue evidence="8">Young leaf</tissue>
    </source>
</reference>
<dbReference type="PANTHER" id="PTHR48019">
    <property type="entry name" value="SERUM RESPONSE FACTOR HOMOLOG"/>
    <property type="match status" value="1"/>
</dbReference>
<dbReference type="EMBL" id="RDQH01000334">
    <property type="protein sequence ID" value="RXH92650.1"/>
    <property type="molecule type" value="Genomic_DNA"/>
</dbReference>
<evidence type="ECO:0000256" key="4">
    <source>
        <dbReference type="ARBA" id="ARBA00023163"/>
    </source>
</evidence>
<proteinExistence type="predicted"/>
<evidence type="ECO:0000256" key="3">
    <source>
        <dbReference type="ARBA" id="ARBA00023125"/>
    </source>
</evidence>
<evidence type="ECO:0008006" key="10">
    <source>
        <dbReference type="Google" id="ProtNLM"/>
    </source>
</evidence>
<dbReference type="PRINTS" id="PR00404">
    <property type="entry name" value="MADSDOMAIN"/>
</dbReference>
<keyword evidence="2" id="KW-0805">Transcription regulation</keyword>
<evidence type="ECO:0000256" key="2">
    <source>
        <dbReference type="ARBA" id="ARBA00023015"/>
    </source>
</evidence>
<dbReference type="InterPro" id="IPR050142">
    <property type="entry name" value="MADS-box/MEF2_TF"/>
</dbReference>
<evidence type="ECO:0000259" key="7">
    <source>
        <dbReference type="PROSITE" id="PS51297"/>
    </source>
</evidence>
<dbReference type="Proteomes" id="UP000290289">
    <property type="component" value="Chromosome 8"/>
</dbReference>
<dbReference type="GO" id="GO:0003700">
    <property type="term" value="F:DNA-binding transcription factor activity"/>
    <property type="evidence" value="ECO:0007669"/>
    <property type="project" value="InterPro"/>
</dbReference>
<keyword evidence="3" id="KW-0238">DNA-binding</keyword>
<comment type="caution">
    <text evidence="8">The sequence shown here is derived from an EMBL/GenBank/DDBJ whole genome shotgun (WGS) entry which is preliminary data.</text>
</comment>
<accession>A0A498JB03</accession>
<name>A0A498JB03_MALDO</name>
<gene>
    <name evidence="8" type="ORF">DVH24_033546</name>
</gene>
<keyword evidence="9" id="KW-1185">Reference proteome</keyword>
<dbReference type="GO" id="GO:0005634">
    <property type="term" value="C:nucleus"/>
    <property type="evidence" value="ECO:0007669"/>
    <property type="project" value="UniProtKB-SubCell"/>
</dbReference>
<protein>
    <recommendedName>
        <fullName evidence="10">Dormancy-associated MADS-box transcription factor</fullName>
    </recommendedName>
</protein>
<dbReference type="PROSITE" id="PS50066">
    <property type="entry name" value="MADS_BOX_2"/>
    <property type="match status" value="1"/>
</dbReference>
<dbReference type="InterPro" id="IPR002100">
    <property type="entry name" value="TF_MADSbox"/>
</dbReference>
<dbReference type="PROSITE" id="PS51297">
    <property type="entry name" value="K_BOX"/>
    <property type="match status" value="1"/>
</dbReference>
<evidence type="ECO:0000313" key="8">
    <source>
        <dbReference type="EMBL" id="RXH92650.1"/>
    </source>
</evidence>
<dbReference type="Pfam" id="PF01486">
    <property type="entry name" value="K-box"/>
    <property type="match status" value="1"/>
</dbReference>
<evidence type="ECO:0000313" key="9">
    <source>
        <dbReference type="Proteomes" id="UP000290289"/>
    </source>
</evidence>
<feature type="domain" description="MADS-box" evidence="6">
    <location>
        <begin position="4"/>
        <end position="64"/>
    </location>
</feature>
<dbReference type="Gene3D" id="3.40.1810.10">
    <property type="entry name" value="Transcription factor, MADS-box"/>
    <property type="match status" value="1"/>
</dbReference>
<dbReference type="AlphaFoldDB" id="A0A498JB03"/>
<dbReference type="InterPro" id="IPR002487">
    <property type="entry name" value="TF_Kbox"/>
</dbReference>
<keyword evidence="5" id="KW-0539">Nucleus</keyword>
<dbReference type="GO" id="GO:0046983">
    <property type="term" value="F:protein dimerization activity"/>
    <property type="evidence" value="ECO:0007669"/>
    <property type="project" value="InterPro"/>
</dbReference>